<dbReference type="Proteomes" id="UP000017747">
    <property type="component" value="Unassembled WGS sequence"/>
</dbReference>
<keyword evidence="2" id="KW-1185">Reference proteome</keyword>
<dbReference type="AlphaFoldDB" id="V7I3U8"/>
<evidence type="ECO:0000313" key="1">
    <source>
        <dbReference type="EMBL" id="ETA79647.1"/>
    </source>
</evidence>
<evidence type="ECO:0000313" key="2">
    <source>
        <dbReference type="Proteomes" id="UP000017747"/>
    </source>
</evidence>
<dbReference type="Gene3D" id="3.40.50.300">
    <property type="entry name" value="P-loop containing nucleotide triphosphate hydrolases"/>
    <property type="match status" value="1"/>
</dbReference>
<comment type="caution">
    <text evidence="1">The sequence shown here is derived from an EMBL/GenBank/DDBJ whole genome shotgun (WGS) entry which is preliminary data.</text>
</comment>
<dbReference type="OrthoDB" id="1953676at2"/>
<accession>V7I3U8</accession>
<dbReference type="eggNOG" id="COG0593">
    <property type="taxonomic scope" value="Bacteria"/>
</dbReference>
<dbReference type="EMBL" id="AXUN02000203">
    <property type="protein sequence ID" value="ETA79647.1"/>
    <property type="molecule type" value="Genomic_DNA"/>
</dbReference>
<dbReference type="STRING" id="994573.T472_0215940"/>
<reference evidence="1 2" key="1">
    <citation type="journal article" date="2014" name="Genome Announc.">
        <title>Genome Sequence of Youngiibacter fragilis, the Type Strain of the Genus Youngiibacter.</title>
        <authorList>
            <person name="Wawrik C.B."/>
            <person name="Callaghan A.V."/>
            <person name="Stamps B.W."/>
            <person name="Wawrik B."/>
        </authorList>
    </citation>
    <scope>NUCLEOTIDE SEQUENCE [LARGE SCALE GENOMIC DNA]</scope>
    <source>
        <strain evidence="1 2">232.1</strain>
    </source>
</reference>
<gene>
    <name evidence="1" type="ORF">T472_0215940</name>
</gene>
<dbReference type="SUPFAM" id="SSF52540">
    <property type="entry name" value="P-loop containing nucleoside triphosphate hydrolases"/>
    <property type="match status" value="1"/>
</dbReference>
<sequence>MIQVIYGKRGSGKSKRMVSLANEQVKSAKGTIVYIDDDNRAIHELDRHIRFINTEDFELKDYKAIYGFLSGIISTNYDVETIFVDGLFNTLDKKDETTEKVFNKLQQFSEKHSVNLMITMHDEGELGTSDLEKFKVI</sequence>
<organism evidence="1 2">
    <name type="scientific">Youngiibacter fragilis 232.1</name>
    <dbReference type="NCBI Taxonomy" id="994573"/>
    <lineage>
        <taxon>Bacteria</taxon>
        <taxon>Bacillati</taxon>
        <taxon>Bacillota</taxon>
        <taxon>Clostridia</taxon>
        <taxon>Eubacteriales</taxon>
        <taxon>Clostridiaceae</taxon>
        <taxon>Youngiibacter</taxon>
    </lineage>
</organism>
<proteinExistence type="predicted"/>
<dbReference type="RefSeq" id="WP_023388142.1">
    <property type="nucleotide sequence ID" value="NZ_AXUN02000203.1"/>
</dbReference>
<protein>
    <recommendedName>
        <fullName evidence="3">ATP-binding protein</fullName>
    </recommendedName>
</protein>
<evidence type="ECO:0008006" key="3">
    <source>
        <dbReference type="Google" id="ProtNLM"/>
    </source>
</evidence>
<name>V7I3U8_9CLOT</name>
<dbReference type="InterPro" id="IPR027417">
    <property type="entry name" value="P-loop_NTPase"/>
</dbReference>